<name>F0YQ84_AURAN</name>
<accession>F0YQ84</accession>
<dbReference type="RefSeq" id="XP_009042576.1">
    <property type="nucleotide sequence ID" value="XM_009044328.1"/>
</dbReference>
<dbReference type="InParanoid" id="F0YQ84"/>
<sequence>PRAPPPPIPRPGRELKVRSLSPCYEVCEICTWTEGGIVSRSQGNVVAALGGPSGHALPADVRKAARRELRPEETLAIGYADQRPRDTQLLGKCQTVPVVNPDERAAKCPWIGTDYVWESCLVLDVGPAWKVGGGSPDLNVPKHGGWIQLLAVPPDYANLPPPPGAVFQMEWKGTQIFATEQGEMIKRRVDDGVEFERKRLSAPPPPELYNMRPPPPGRSSYEADLGLSVAVDGLNNLPSSKHDPPSLYKVVTVISPPGLYLRDPPLAEDAQFTLKHDLDAWPQHPRFLDGPRRFRDKPRSPSLAAFFEIRPAHAADDRRRGGLVADVPTSPSRRYWAVLPLFQRPTRPSAFLRRCDYVDSGAFVLPLFRGTIQGSKRERNSQLQRLLSRPFSTRTIPATVLAAAHAGDCVVDALAEIAAAAPRKRRKGAPPPDFDLVPGGASLLVRVVDAQLDDLRDFAPPTRPEYAT</sequence>
<organism evidence="2">
    <name type="scientific">Aureococcus anophagefferens</name>
    <name type="common">Harmful bloom alga</name>
    <dbReference type="NCBI Taxonomy" id="44056"/>
    <lineage>
        <taxon>Eukaryota</taxon>
        <taxon>Sar</taxon>
        <taxon>Stramenopiles</taxon>
        <taxon>Ochrophyta</taxon>
        <taxon>Pelagophyceae</taxon>
        <taxon>Pelagomonadales</taxon>
        <taxon>Pelagomonadaceae</taxon>
        <taxon>Aureococcus</taxon>
    </lineage>
</organism>
<reference evidence="1 2" key="1">
    <citation type="journal article" date="2011" name="Proc. Natl. Acad. Sci. U.S.A.">
        <title>Niche of harmful alga Aureococcus anophagefferens revealed through ecogenomics.</title>
        <authorList>
            <person name="Gobler C.J."/>
            <person name="Berry D.L."/>
            <person name="Dyhrman S.T."/>
            <person name="Wilhelm S.W."/>
            <person name="Salamov A."/>
            <person name="Lobanov A.V."/>
            <person name="Zhang Y."/>
            <person name="Collier J.L."/>
            <person name="Wurch L.L."/>
            <person name="Kustka A.B."/>
            <person name="Dill B.D."/>
            <person name="Shah M."/>
            <person name="VerBerkmoes N.C."/>
            <person name="Kuo A."/>
            <person name="Terry A."/>
            <person name="Pangilinan J."/>
            <person name="Lindquist E.A."/>
            <person name="Lucas S."/>
            <person name="Paulsen I.T."/>
            <person name="Hattenrath-Lehmann T.K."/>
            <person name="Talmage S.C."/>
            <person name="Walker E.A."/>
            <person name="Koch F."/>
            <person name="Burson A.M."/>
            <person name="Marcoval M.A."/>
            <person name="Tang Y.Z."/>
            <person name="Lecleir G.R."/>
            <person name="Coyne K.J."/>
            <person name="Berg G.M."/>
            <person name="Bertrand E.M."/>
            <person name="Saito M.A."/>
            <person name="Gladyshev V.N."/>
            <person name="Grigoriev I.V."/>
        </authorList>
    </citation>
    <scope>NUCLEOTIDE SEQUENCE [LARGE SCALE GENOMIC DNA]</scope>
    <source>
        <strain evidence="2">CCMP 1984</strain>
    </source>
</reference>
<feature type="non-terminal residue" evidence="1">
    <location>
        <position position="1"/>
    </location>
</feature>
<dbReference type="OrthoDB" id="195644at2759"/>
<protein>
    <submittedName>
        <fullName evidence="1">Uncharacterized protein</fullName>
    </submittedName>
</protein>
<dbReference type="AlphaFoldDB" id="F0YQ84"/>
<dbReference type="Proteomes" id="UP000002729">
    <property type="component" value="Unassembled WGS sequence"/>
</dbReference>
<feature type="non-terminal residue" evidence="1">
    <location>
        <position position="468"/>
    </location>
</feature>
<dbReference type="EMBL" id="GL833348">
    <property type="protein sequence ID" value="EGB02725.1"/>
    <property type="molecule type" value="Genomic_DNA"/>
</dbReference>
<proteinExistence type="predicted"/>
<evidence type="ECO:0000313" key="1">
    <source>
        <dbReference type="EMBL" id="EGB02725.1"/>
    </source>
</evidence>
<keyword evidence="2" id="KW-1185">Reference proteome</keyword>
<gene>
    <name evidence="1" type="ORF">AURANDRAFT_68620</name>
</gene>
<dbReference type="GeneID" id="20226913"/>
<dbReference type="KEGG" id="aaf:AURANDRAFT_68620"/>
<evidence type="ECO:0000313" key="2">
    <source>
        <dbReference type="Proteomes" id="UP000002729"/>
    </source>
</evidence>